<keyword evidence="3" id="KW-0808">Transferase</keyword>
<keyword evidence="3" id="KW-0695">RNA-directed DNA polymerase</keyword>
<dbReference type="InterPro" id="IPR043502">
    <property type="entry name" value="DNA/RNA_pol_sf"/>
</dbReference>
<keyword evidence="3" id="KW-0548">Nucleotidyltransferase</keyword>
<dbReference type="Pfam" id="PF00078">
    <property type="entry name" value="RVT_1"/>
    <property type="match status" value="1"/>
</dbReference>
<protein>
    <submittedName>
        <fullName evidence="3">Putative RNA-directed DNA polymerase from transposon X-element</fullName>
    </submittedName>
</protein>
<dbReference type="AlphaFoldDB" id="A0A8J4Y6Y3"/>
<dbReference type="PANTHER" id="PTHR19446">
    <property type="entry name" value="REVERSE TRANSCRIPTASES"/>
    <property type="match status" value="1"/>
</dbReference>
<dbReference type="InterPro" id="IPR000477">
    <property type="entry name" value="RT_dom"/>
</dbReference>
<accession>A0A8J4Y6Y3</accession>
<keyword evidence="4" id="KW-1185">Reference proteome</keyword>
<name>A0A8J4Y6Y3_CHIOP</name>
<reference evidence="3" key="1">
    <citation type="submission" date="2020-07" db="EMBL/GenBank/DDBJ databases">
        <title>The High-quality genome of the commercially important snow crab, Chionoecetes opilio.</title>
        <authorList>
            <person name="Jeong J.-H."/>
            <person name="Ryu S."/>
        </authorList>
    </citation>
    <scope>NUCLEOTIDE SEQUENCE</scope>
    <source>
        <strain evidence="3">MADBK_172401_WGS</strain>
        <tissue evidence="3">Digestive gland</tissue>
    </source>
</reference>
<dbReference type="GO" id="GO:0003964">
    <property type="term" value="F:RNA-directed DNA polymerase activity"/>
    <property type="evidence" value="ECO:0007669"/>
    <property type="project" value="UniProtKB-KW"/>
</dbReference>
<comment type="caution">
    <text evidence="3">The sequence shown here is derived from an EMBL/GenBank/DDBJ whole genome shotgun (WGS) entry which is preliminary data.</text>
</comment>
<sequence length="163" mass="18048">MADSPRLAPPTHTSHAHFHPRPGFLRRLGRQEQVHKKGGKSEAKNYRPVSPLPVLSKVMETVVAWKVTEHLDRHHLLCTRQFVFRQGSSAADLHLLLGSDLSAALDQGKATAVVALDIEGAFDRVWHEALVTKLRATGIDGALLPPLRDYMREVTVIGLKSEV</sequence>
<dbReference type="Proteomes" id="UP000770661">
    <property type="component" value="Unassembled WGS sequence"/>
</dbReference>
<dbReference type="SUPFAM" id="SSF56672">
    <property type="entry name" value="DNA/RNA polymerases"/>
    <property type="match status" value="1"/>
</dbReference>
<feature type="region of interest" description="Disordered" evidence="1">
    <location>
        <begin position="1"/>
        <end position="22"/>
    </location>
</feature>
<evidence type="ECO:0000313" key="4">
    <source>
        <dbReference type="Proteomes" id="UP000770661"/>
    </source>
</evidence>
<proteinExistence type="predicted"/>
<evidence type="ECO:0000256" key="1">
    <source>
        <dbReference type="SAM" id="MobiDB-lite"/>
    </source>
</evidence>
<evidence type="ECO:0000313" key="3">
    <source>
        <dbReference type="EMBL" id="KAG0717399.1"/>
    </source>
</evidence>
<dbReference type="EMBL" id="JACEEZ010017658">
    <property type="protein sequence ID" value="KAG0717399.1"/>
    <property type="molecule type" value="Genomic_DNA"/>
</dbReference>
<gene>
    <name evidence="3" type="ORF">GWK47_008051</name>
</gene>
<feature type="domain" description="Reverse transcriptase" evidence="2">
    <location>
        <begin position="35"/>
        <end position="142"/>
    </location>
</feature>
<dbReference type="OrthoDB" id="6380262at2759"/>
<evidence type="ECO:0000259" key="2">
    <source>
        <dbReference type="Pfam" id="PF00078"/>
    </source>
</evidence>
<organism evidence="3 4">
    <name type="scientific">Chionoecetes opilio</name>
    <name type="common">Atlantic snow crab</name>
    <name type="synonym">Cancer opilio</name>
    <dbReference type="NCBI Taxonomy" id="41210"/>
    <lineage>
        <taxon>Eukaryota</taxon>
        <taxon>Metazoa</taxon>
        <taxon>Ecdysozoa</taxon>
        <taxon>Arthropoda</taxon>
        <taxon>Crustacea</taxon>
        <taxon>Multicrustacea</taxon>
        <taxon>Malacostraca</taxon>
        <taxon>Eumalacostraca</taxon>
        <taxon>Eucarida</taxon>
        <taxon>Decapoda</taxon>
        <taxon>Pleocyemata</taxon>
        <taxon>Brachyura</taxon>
        <taxon>Eubrachyura</taxon>
        <taxon>Majoidea</taxon>
        <taxon>Majidae</taxon>
        <taxon>Chionoecetes</taxon>
    </lineage>
</organism>